<dbReference type="GO" id="GO:0006749">
    <property type="term" value="P:glutathione metabolic process"/>
    <property type="evidence" value="ECO:0007669"/>
    <property type="project" value="TreeGrafter"/>
</dbReference>
<evidence type="ECO:0000313" key="3">
    <source>
        <dbReference type="Proteomes" id="UP000664654"/>
    </source>
</evidence>
<keyword evidence="3" id="KW-1185">Reference proteome</keyword>
<dbReference type="AlphaFoldDB" id="A0A939DS00"/>
<dbReference type="InterPro" id="IPR036282">
    <property type="entry name" value="Glutathione-S-Trfase_C_sf"/>
</dbReference>
<dbReference type="SUPFAM" id="SSF47616">
    <property type="entry name" value="GST C-terminal domain-like"/>
    <property type="match status" value="1"/>
</dbReference>
<dbReference type="Pfam" id="PF13409">
    <property type="entry name" value="GST_N_2"/>
    <property type="match status" value="1"/>
</dbReference>
<dbReference type="Gene3D" id="3.40.30.10">
    <property type="entry name" value="Glutaredoxin"/>
    <property type="match status" value="1"/>
</dbReference>
<dbReference type="InterPro" id="IPR040079">
    <property type="entry name" value="Glutathione_S-Trfase"/>
</dbReference>
<sequence length="216" mass="25025">MADLTLVIGNKNYSSWSLRPWLLMKMHHIAFEEILIPLYQPDSKARLLEYSPAGLVPLLKHGDRVIWDSLAIMEYLAERFPSVHAWPVDEASRVMARCISAEMHSGFGALRSQMPMNCRRQLVEVKRTAELDKDINRVQQIWQDCLNLHNGPFLFGDFSIADAMYAPVVTRFNTYGVEAQSAQIKHYQDRILSLQPMRQWYEDARHEPHIIDSSEI</sequence>
<dbReference type="Proteomes" id="UP000664654">
    <property type="component" value="Unassembled WGS sequence"/>
</dbReference>
<dbReference type="GO" id="GO:0016034">
    <property type="term" value="F:maleylacetoacetate isomerase activity"/>
    <property type="evidence" value="ECO:0007669"/>
    <property type="project" value="TreeGrafter"/>
</dbReference>
<comment type="caution">
    <text evidence="2">The sequence shown here is derived from an EMBL/GenBank/DDBJ whole genome shotgun (WGS) entry which is preliminary data.</text>
</comment>
<evidence type="ECO:0000259" key="1">
    <source>
        <dbReference type="PROSITE" id="PS50404"/>
    </source>
</evidence>
<reference evidence="2" key="1">
    <citation type="submission" date="2021-03" db="EMBL/GenBank/DDBJ databases">
        <title>novel species isolated from a fishpond in China.</title>
        <authorList>
            <person name="Lu H."/>
            <person name="Cai Z."/>
        </authorList>
    </citation>
    <scope>NUCLEOTIDE SEQUENCE</scope>
    <source>
        <strain evidence="2">JCM 30855</strain>
    </source>
</reference>
<dbReference type="GO" id="GO:0004364">
    <property type="term" value="F:glutathione transferase activity"/>
    <property type="evidence" value="ECO:0007669"/>
    <property type="project" value="TreeGrafter"/>
</dbReference>
<accession>A0A939DS00</accession>
<dbReference type="SFLD" id="SFLDS00019">
    <property type="entry name" value="Glutathione_Transferase_(cytos"/>
    <property type="match status" value="1"/>
</dbReference>
<dbReference type="InterPro" id="IPR004045">
    <property type="entry name" value="Glutathione_S-Trfase_N"/>
</dbReference>
<dbReference type="GO" id="GO:0006559">
    <property type="term" value="P:L-phenylalanine catabolic process"/>
    <property type="evidence" value="ECO:0007669"/>
    <property type="project" value="TreeGrafter"/>
</dbReference>
<dbReference type="InterPro" id="IPR036249">
    <property type="entry name" value="Thioredoxin-like_sf"/>
</dbReference>
<dbReference type="Pfam" id="PF13410">
    <property type="entry name" value="GST_C_2"/>
    <property type="match status" value="1"/>
</dbReference>
<dbReference type="EMBL" id="JAFKCV010000021">
    <property type="protein sequence ID" value="MBN7827603.1"/>
    <property type="molecule type" value="Genomic_DNA"/>
</dbReference>
<dbReference type="RefSeq" id="WP_206575715.1">
    <property type="nucleotide sequence ID" value="NZ_JAFKCV010000021.1"/>
</dbReference>
<dbReference type="PANTHER" id="PTHR42673:SF4">
    <property type="entry name" value="MALEYLACETOACETATE ISOMERASE"/>
    <property type="match status" value="1"/>
</dbReference>
<evidence type="ECO:0000313" key="2">
    <source>
        <dbReference type="EMBL" id="MBN7827603.1"/>
    </source>
</evidence>
<dbReference type="PANTHER" id="PTHR42673">
    <property type="entry name" value="MALEYLACETOACETATE ISOMERASE"/>
    <property type="match status" value="1"/>
</dbReference>
<protein>
    <submittedName>
        <fullName evidence="2">Glutathione S-transferase family protein</fullName>
    </submittedName>
</protein>
<feature type="domain" description="GST N-terminal" evidence="1">
    <location>
        <begin position="4"/>
        <end position="84"/>
    </location>
</feature>
<dbReference type="Gene3D" id="1.20.1050.10">
    <property type="match status" value="1"/>
</dbReference>
<dbReference type="CDD" id="cd03194">
    <property type="entry name" value="GST_C_3"/>
    <property type="match status" value="1"/>
</dbReference>
<proteinExistence type="predicted"/>
<dbReference type="PROSITE" id="PS50404">
    <property type="entry name" value="GST_NTER"/>
    <property type="match status" value="1"/>
</dbReference>
<dbReference type="CDD" id="cd03043">
    <property type="entry name" value="GST_N_1"/>
    <property type="match status" value="1"/>
</dbReference>
<dbReference type="SUPFAM" id="SSF52833">
    <property type="entry name" value="Thioredoxin-like"/>
    <property type="match status" value="1"/>
</dbReference>
<gene>
    <name evidence="2" type="ORF">J0A66_20400</name>
</gene>
<organism evidence="2 3">
    <name type="scientific">Bowmanella dokdonensis</name>
    <dbReference type="NCBI Taxonomy" id="751969"/>
    <lineage>
        <taxon>Bacteria</taxon>
        <taxon>Pseudomonadati</taxon>
        <taxon>Pseudomonadota</taxon>
        <taxon>Gammaproteobacteria</taxon>
        <taxon>Alteromonadales</taxon>
        <taxon>Alteromonadaceae</taxon>
        <taxon>Bowmanella</taxon>
    </lineage>
</organism>
<name>A0A939DS00_9ALTE</name>